<dbReference type="Proteomes" id="UP000199403">
    <property type="component" value="Unassembled WGS sequence"/>
</dbReference>
<dbReference type="STRING" id="1416801.SAMN05192553_102600"/>
<protein>
    <submittedName>
        <fullName evidence="2">Carbohydrate family 9 binding domain-like</fullName>
    </submittedName>
</protein>
<dbReference type="OrthoDB" id="6394136at2"/>
<reference evidence="3" key="1">
    <citation type="submission" date="2016-10" db="EMBL/GenBank/DDBJ databases">
        <authorList>
            <person name="Varghese N."/>
            <person name="Submissions S."/>
        </authorList>
    </citation>
    <scope>NUCLEOTIDE SEQUENCE [LARGE SCALE GENOMIC DNA]</scope>
    <source>
        <strain evidence="3">IBRC-M 10761</strain>
    </source>
</reference>
<keyword evidence="3" id="KW-1185">Reference proteome</keyword>
<name>A0A1H6WGE0_9BACT</name>
<feature type="domain" description="Carbohydrate-binding" evidence="1">
    <location>
        <begin position="53"/>
        <end position="239"/>
    </location>
</feature>
<dbReference type="Gene3D" id="2.60.40.1190">
    <property type="match status" value="1"/>
</dbReference>
<dbReference type="GO" id="GO:0030246">
    <property type="term" value="F:carbohydrate binding"/>
    <property type="evidence" value="ECO:0007669"/>
    <property type="project" value="InterPro"/>
</dbReference>
<dbReference type="InterPro" id="IPR010502">
    <property type="entry name" value="Carb-bd_dom_fam9"/>
</dbReference>
<dbReference type="Pfam" id="PF06452">
    <property type="entry name" value="CBM9_1"/>
    <property type="match status" value="1"/>
</dbReference>
<dbReference type="RefSeq" id="WP_092171729.1">
    <property type="nucleotide sequence ID" value="NZ_FNZH01000002.1"/>
</dbReference>
<dbReference type="EMBL" id="FNZH01000002">
    <property type="protein sequence ID" value="SEJ14274.1"/>
    <property type="molecule type" value="Genomic_DNA"/>
</dbReference>
<gene>
    <name evidence="2" type="ORF">SAMN05192553_102600</name>
</gene>
<dbReference type="SUPFAM" id="SSF49344">
    <property type="entry name" value="CBD9-like"/>
    <property type="match status" value="1"/>
</dbReference>
<dbReference type="PROSITE" id="PS51257">
    <property type="entry name" value="PROKAR_LIPOPROTEIN"/>
    <property type="match status" value="1"/>
</dbReference>
<sequence>MKKALHSRKQPQKIRSLFERYLLISPLALLFFACGDPASSRLSLPALSGEIQVDGRIDEKTWERAWILEGLISPWPEEKNNDQTTFRAFVSPTHFNFSFEVRDNSLTTVAFQNEASVEQEDRVELFFSGDTTLARYYCIEIDPNGNVLDYSAAYYREFDPTWDFTSKELAARITDTGYLVEGKISLDELSELGISFPFYLGIFRADFKPAPDEAVTWFSWKKPNSSTPDFHIPSAFGETVRME</sequence>
<evidence type="ECO:0000313" key="2">
    <source>
        <dbReference type="EMBL" id="SEJ14274.1"/>
    </source>
</evidence>
<organism evidence="2 3">
    <name type="scientific">Cyclobacterium xiamenense</name>
    <dbReference type="NCBI Taxonomy" id="1297121"/>
    <lineage>
        <taxon>Bacteria</taxon>
        <taxon>Pseudomonadati</taxon>
        <taxon>Bacteroidota</taxon>
        <taxon>Cytophagia</taxon>
        <taxon>Cytophagales</taxon>
        <taxon>Cyclobacteriaceae</taxon>
        <taxon>Cyclobacterium</taxon>
    </lineage>
</organism>
<dbReference type="GO" id="GO:0016052">
    <property type="term" value="P:carbohydrate catabolic process"/>
    <property type="evidence" value="ECO:0007669"/>
    <property type="project" value="InterPro"/>
</dbReference>
<dbReference type="AlphaFoldDB" id="A0A1H6WGE0"/>
<accession>A0A1H6WGE0</accession>
<evidence type="ECO:0000313" key="3">
    <source>
        <dbReference type="Proteomes" id="UP000199403"/>
    </source>
</evidence>
<evidence type="ECO:0000259" key="1">
    <source>
        <dbReference type="Pfam" id="PF06452"/>
    </source>
</evidence>
<proteinExistence type="predicted"/>
<dbReference type="GO" id="GO:0004553">
    <property type="term" value="F:hydrolase activity, hydrolyzing O-glycosyl compounds"/>
    <property type="evidence" value="ECO:0007669"/>
    <property type="project" value="InterPro"/>
</dbReference>